<dbReference type="SUPFAM" id="SSF56601">
    <property type="entry name" value="beta-lactamase/transpeptidase-like"/>
    <property type="match status" value="1"/>
</dbReference>
<dbReference type="PANTHER" id="PTHR43283">
    <property type="entry name" value="BETA-LACTAMASE-RELATED"/>
    <property type="match status" value="1"/>
</dbReference>
<keyword evidence="1" id="KW-0732">Signal</keyword>
<dbReference type="GO" id="GO:0016787">
    <property type="term" value="F:hydrolase activity"/>
    <property type="evidence" value="ECO:0007669"/>
    <property type="project" value="UniProtKB-KW"/>
</dbReference>
<feature type="domain" description="Beta-lactamase-related" evidence="2">
    <location>
        <begin position="43"/>
        <end position="305"/>
    </location>
</feature>
<evidence type="ECO:0000313" key="3">
    <source>
        <dbReference type="EMBL" id="OSQ45651.1"/>
    </source>
</evidence>
<dbReference type="InterPro" id="IPR001466">
    <property type="entry name" value="Beta-lactam-related"/>
</dbReference>
<reference evidence="3 4" key="1">
    <citation type="submission" date="2014-03" db="EMBL/GenBank/DDBJ databases">
        <title>The draft genome sequence of Marivita geojedonensis KCTC 23882.</title>
        <authorList>
            <person name="Lai Q."/>
            <person name="Shao Z."/>
        </authorList>
    </citation>
    <scope>NUCLEOTIDE SEQUENCE [LARGE SCALE GENOMIC DNA]</scope>
    <source>
        <strain evidence="3 4">DPG-138</strain>
    </source>
</reference>
<dbReference type="InterPro" id="IPR012338">
    <property type="entry name" value="Beta-lactam/transpept-like"/>
</dbReference>
<feature type="signal peptide" evidence="1">
    <location>
        <begin position="1"/>
        <end position="23"/>
    </location>
</feature>
<dbReference type="PANTHER" id="PTHR43283:SF7">
    <property type="entry name" value="BETA-LACTAMASE-RELATED DOMAIN-CONTAINING PROTEIN"/>
    <property type="match status" value="1"/>
</dbReference>
<protein>
    <submittedName>
        <fullName evidence="3">6-aminohexanoate hydrolase</fullName>
    </submittedName>
</protein>
<dbReference type="AlphaFoldDB" id="A0A1X4NFB4"/>
<dbReference type="STRING" id="1123756.MGEO_18025"/>
<comment type="caution">
    <text evidence="3">The sequence shown here is derived from an EMBL/GenBank/DDBJ whole genome shotgun (WGS) entry which is preliminary data.</text>
</comment>
<dbReference type="InterPro" id="IPR050789">
    <property type="entry name" value="Diverse_Enzym_Activities"/>
</dbReference>
<gene>
    <name evidence="3" type="ORF">MGEO_18025</name>
</gene>
<evidence type="ECO:0000256" key="1">
    <source>
        <dbReference type="SAM" id="SignalP"/>
    </source>
</evidence>
<evidence type="ECO:0000259" key="2">
    <source>
        <dbReference type="Pfam" id="PF00144"/>
    </source>
</evidence>
<dbReference type="RefSeq" id="WP_085641083.1">
    <property type="nucleotide sequence ID" value="NZ_JFKC01000026.1"/>
</dbReference>
<dbReference type="Proteomes" id="UP000193926">
    <property type="component" value="Unassembled WGS sequence"/>
</dbReference>
<dbReference type="OrthoDB" id="9814204at2"/>
<sequence>MFNRRTFVTTTAAALTAPFLARAQSNILQGAISALPQLHSIQVLRGEDTVFAEAPRGPGLDRLTNIKSCSKSIVALLLGAAIDRGDVPSVAATLAETAPSILPANATPGAGEITLEDLVTLRAGLERTSGPNYGAWVSSRNWLADALTRPMVAEPGGQMLYSTGSTHILGAALAEATGQSLLAQARERLGRPLGIEIPPWTRDPQGYYMGGNEMALRPTAMLKIAKLMRDGGLYDGAQVIPETWVDASVQPYARSPWSGLSYGYGWFLSPSGYTLARGYGGQIIAAHAGRNLAVAITSDPTQPARSGGYFGDLMRLLDGPVLALG</sequence>
<keyword evidence="3" id="KW-0378">Hydrolase</keyword>
<dbReference type="Pfam" id="PF00144">
    <property type="entry name" value="Beta-lactamase"/>
    <property type="match status" value="1"/>
</dbReference>
<keyword evidence="4" id="KW-1185">Reference proteome</keyword>
<evidence type="ECO:0000313" key="4">
    <source>
        <dbReference type="Proteomes" id="UP000193926"/>
    </source>
</evidence>
<dbReference type="EMBL" id="JFKC01000026">
    <property type="protein sequence ID" value="OSQ45651.1"/>
    <property type="molecule type" value="Genomic_DNA"/>
</dbReference>
<name>A0A1X4NFB4_9RHOB</name>
<accession>A0A1X4NFB4</accession>
<proteinExistence type="predicted"/>
<organism evidence="3 4">
    <name type="scientific">Marivita geojedonensis</name>
    <dbReference type="NCBI Taxonomy" id="1123756"/>
    <lineage>
        <taxon>Bacteria</taxon>
        <taxon>Pseudomonadati</taxon>
        <taxon>Pseudomonadota</taxon>
        <taxon>Alphaproteobacteria</taxon>
        <taxon>Rhodobacterales</taxon>
        <taxon>Roseobacteraceae</taxon>
        <taxon>Marivita</taxon>
    </lineage>
</organism>
<dbReference type="Gene3D" id="3.40.710.10">
    <property type="entry name" value="DD-peptidase/beta-lactamase superfamily"/>
    <property type="match status" value="1"/>
</dbReference>
<feature type="chain" id="PRO_5013163203" evidence="1">
    <location>
        <begin position="24"/>
        <end position="325"/>
    </location>
</feature>